<dbReference type="EMBL" id="SRLO01001332">
    <property type="protein sequence ID" value="TNN38841.1"/>
    <property type="molecule type" value="Genomic_DNA"/>
</dbReference>
<gene>
    <name evidence="2" type="ORF">EYF80_050983</name>
</gene>
<keyword evidence="3" id="KW-1185">Reference proteome</keyword>
<name>A0A4Z2FCZ9_9TELE</name>
<feature type="compositionally biased region" description="Basic and acidic residues" evidence="1">
    <location>
        <begin position="106"/>
        <end position="124"/>
    </location>
</feature>
<accession>A0A4Z2FCZ9</accession>
<dbReference type="AlphaFoldDB" id="A0A4Z2FCZ9"/>
<feature type="region of interest" description="Disordered" evidence="1">
    <location>
        <begin position="1"/>
        <end position="66"/>
    </location>
</feature>
<dbReference type="Proteomes" id="UP000314294">
    <property type="component" value="Unassembled WGS sequence"/>
</dbReference>
<comment type="caution">
    <text evidence="2">The sequence shown here is derived from an EMBL/GenBank/DDBJ whole genome shotgun (WGS) entry which is preliminary data.</text>
</comment>
<reference evidence="2 3" key="1">
    <citation type="submission" date="2019-03" db="EMBL/GenBank/DDBJ databases">
        <title>First draft genome of Liparis tanakae, snailfish: a comprehensive survey of snailfish specific genes.</title>
        <authorList>
            <person name="Kim W."/>
            <person name="Song I."/>
            <person name="Jeong J.-H."/>
            <person name="Kim D."/>
            <person name="Kim S."/>
            <person name="Ryu S."/>
            <person name="Song J.Y."/>
            <person name="Lee S.K."/>
        </authorList>
    </citation>
    <scope>NUCLEOTIDE SEQUENCE [LARGE SCALE GENOMIC DNA]</scope>
    <source>
        <tissue evidence="2">Muscle</tissue>
    </source>
</reference>
<feature type="compositionally biased region" description="Polar residues" evidence="1">
    <location>
        <begin position="50"/>
        <end position="66"/>
    </location>
</feature>
<protein>
    <submittedName>
        <fullName evidence="2">Uncharacterized protein</fullName>
    </submittedName>
</protein>
<feature type="region of interest" description="Disordered" evidence="1">
    <location>
        <begin position="101"/>
        <end position="141"/>
    </location>
</feature>
<evidence type="ECO:0000313" key="3">
    <source>
        <dbReference type="Proteomes" id="UP000314294"/>
    </source>
</evidence>
<evidence type="ECO:0000256" key="1">
    <source>
        <dbReference type="SAM" id="MobiDB-lite"/>
    </source>
</evidence>
<sequence length="141" mass="15496">MSKGLSFEQQVADSSPHRSSPPGAVLRHGPLHRLPALQLQWKSVEGNKESPVNASRGPASSQSSQIARGDVGTYVWRLAGRRVTLQTLYFLRMVPQCVTSTLRPVTTEEKHHQRPSGDEKKDRPTGVYLARADGVTAGSRR</sequence>
<evidence type="ECO:0000313" key="2">
    <source>
        <dbReference type="EMBL" id="TNN38841.1"/>
    </source>
</evidence>
<organism evidence="2 3">
    <name type="scientific">Liparis tanakae</name>
    <name type="common">Tanaka's snailfish</name>
    <dbReference type="NCBI Taxonomy" id="230148"/>
    <lineage>
        <taxon>Eukaryota</taxon>
        <taxon>Metazoa</taxon>
        <taxon>Chordata</taxon>
        <taxon>Craniata</taxon>
        <taxon>Vertebrata</taxon>
        <taxon>Euteleostomi</taxon>
        <taxon>Actinopterygii</taxon>
        <taxon>Neopterygii</taxon>
        <taxon>Teleostei</taxon>
        <taxon>Neoteleostei</taxon>
        <taxon>Acanthomorphata</taxon>
        <taxon>Eupercaria</taxon>
        <taxon>Perciformes</taxon>
        <taxon>Cottioidei</taxon>
        <taxon>Cottales</taxon>
        <taxon>Liparidae</taxon>
        <taxon>Liparis</taxon>
    </lineage>
</organism>
<proteinExistence type="predicted"/>